<evidence type="ECO:0000256" key="13">
    <source>
        <dbReference type="HAMAP-Rule" id="MF_00184"/>
    </source>
</evidence>
<evidence type="ECO:0000256" key="8">
    <source>
        <dbReference type="ARBA" id="ARBA00022840"/>
    </source>
</evidence>
<dbReference type="Gene3D" id="3.40.50.800">
    <property type="entry name" value="Anticodon-binding domain"/>
    <property type="match status" value="1"/>
</dbReference>
<comment type="caution">
    <text evidence="16">The sequence shown here is derived from an EMBL/GenBank/DDBJ whole genome shotgun (WGS) entry which is preliminary data.</text>
</comment>
<dbReference type="InterPro" id="IPR002314">
    <property type="entry name" value="aa-tRNA-synt_IIb"/>
</dbReference>
<dbReference type="Gene3D" id="3.10.20.30">
    <property type="match status" value="1"/>
</dbReference>
<keyword evidence="4 13" id="KW-0436">Ligase</keyword>
<dbReference type="GO" id="GO:0004829">
    <property type="term" value="F:threonine-tRNA ligase activity"/>
    <property type="evidence" value="ECO:0007669"/>
    <property type="project" value="UniProtKB-UniRule"/>
</dbReference>
<protein>
    <recommendedName>
        <fullName evidence="13">Threonine--tRNA ligase</fullName>
        <ecNumber evidence="13">6.1.1.3</ecNumber>
    </recommendedName>
    <alternativeName>
        <fullName evidence="13">Threonyl-tRNA synthetase</fullName>
        <shortName evidence="13">ThrRS</shortName>
    </alternativeName>
</protein>
<keyword evidence="6 13" id="KW-0547">Nucleotide-binding</keyword>
<reference evidence="16" key="2">
    <citation type="submission" date="2021-04" db="EMBL/GenBank/DDBJ databases">
        <authorList>
            <person name="Gilroy R."/>
        </authorList>
    </citation>
    <scope>NUCLEOTIDE SEQUENCE</scope>
    <source>
        <strain evidence="16">CHK160-9182</strain>
    </source>
</reference>
<evidence type="ECO:0000256" key="10">
    <source>
        <dbReference type="ARBA" id="ARBA00022917"/>
    </source>
</evidence>
<keyword evidence="9 13" id="KW-0694">RNA-binding</keyword>
<dbReference type="InterPro" id="IPR047246">
    <property type="entry name" value="ThrRS_anticodon"/>
</dbReference>
<dbReference type="InterPro" id="IPR036621">
    <property type="entry name" value="Anticodon-bd_dom_sf"/>
</dbReference>
<dbReference type="SUPFAM" id="SSF52954">
    <property type="entry name" value="Class II aaRS ABD-related"/>
    <property type="match status" value="1"/>
</dbReference>
<evidence type="ECO:0000256" key="6">
    <source>
        <dbReference type="ARBA" id="ARBA00022741"/>
    </source>
</evidence>
<dbReference type="GO" id="GO:0005524">
    <property type="term" value="F:ATP binding"/>
    <property type="evidence" value="ECO:0007669"/>
    <property type="project" value="UniProtKB-UniRule"/>
</dbReference>
<dbReference type="GO" id="GO:0006435">
    <property type="term" value="P:threonyl-tRNA aminoacylation"/>
    <property type="evidence" value="ECO:0007669"/>
    <property type="project" value="UniProtKB-UniRule"/>
</dbReference>
<dbReference type="InterPro" id="IPR004154">
    <property type="entry name" value="Anticodon-bd"/>
</dbReference>
<keyword evidence="11 13" id="KW-0030">Aminoacyl-tRNA synthetase</keyword>
<dbReference type="PANTHER" id="PTHR11451:SF44">
    <property type="entry name" value="THREONINE--TRNA LIGASE, CHLOROPLASTIC_MITOCHONDRIAL 2"/>
    <property type="match status" value="1"/>
</dbReference>
<dbReference type="Pfam" id="PF07973">
    <property type="entry name" value="tRNA_SAD"/>
    <property type="match status" value="1"/>
</dbReference>
<evidence type="ECO:0000256" key="5">
    <source>
        <dbReference type="ARBA" id="ARBA00022723"/>
    </source>
</evidence>
<dbReference type="Pfam" id="PF00587">
    <property type="entry name" value="tRNA-synt_2b"/>
    <property type="match status" value="1"/>
</dbReference>
<feature type="domain" description="TGS" evidence="15">
    <location>
        <begin position="1"/>
        <end position="61"/>
    </location>
</feature>
<evidence type="ECO:0000313" key="16">
    <source>
        <dbReference type="EMBL" id="HIW07155.1"/>
    </source>
</evidence>
<dbReference type="InterPro" id="IPR012676">
    <property type="entry name" value="TGS-like"/>
</dbReference>
<dbReference type="Pfam" id="PF03129">
    <property type="entry name" value="HGTP_anticodon"/>
    <property type="match status" value="1"/>
</dbReference>
<keyword evidence="10 13" id="KW-0648">Protein biosynthesis</keyword>
<dbReference type="Pfam" id="PF02824">
    <property type="entry name" value="TGS"/>
    <property type="match status" value="1"/>
</dbReference>
<dbReference type="Gene3D" id="3.30.980.10">
    <property type="entry name" value="Threonyl-trna Synthetase, Chain A, domain 2"/>
    <property type="match status" value="1"/>
</dbReference>
<dbReference type="GO" id="GO:0005829">
    <property type="term" value="C:cytosol"/>
    <property type="evidence" value="ECO:0007669"/>
    <property type="project" value="TreeGrafter"/>
</dbReference>
<dbReference type="FunFam" id="3.40.50.800:FF:000001">
    <property type="entry name" value="Threonine--tRNA ligase"/>
    <property type="match status" value="1"/>
</dbReference>
<dbReference type="SUPFAM" id="SSF55681">
    <property type="entry name" value="Class II aaRS and biotin synthetases"/>
    <property type="match status" value="1"/>
</dbReference>
<dbReference type="InterPro" id="IPR045864">
    <property type="entry name" value="aa-tRNA-synth_II/BPL/LPL"/>
</dbReference>
<gene>
    <name evidence="13 16" type="primary">thrS</name>
    <name evidence="16" type="ORF">H9889_07515</name>
</gene>
<keyword evidence="5 13" id="KW-0479">Metal-binding</keyword>
<dbReference type="PANTHER" id="PTHR11451">
    <property type="entry name" value="THREONINE-TRNA LIGASE"/>
    <property type="match status" value="1"/>
</dbReference>
<organism evidence="16 17">
    <name type="scientific">Candidatus Ignatzschineria merdigallinarum</name>
    <dbReference type="NCBI Taxonomy" id="2838621"/>
    <lineage>
        <taxon>Bacteria</taxon>
        <taxon>Pseudomonadati</taxon>
        <taxon>Pseudomonadota</taxon>
        <taxon>Gammaproteobacteria</taxon>
        <taxon>Cardiobacteriales</taxon>
        <taxon>Ignatzschineriaceae</taxon>
        <taxon>Ignatzschineria</taxon>
    </lineage>
</organism>
<comment type="similarity">
    <text evidence="1 13">Belongs to the class-II aminoacyl-tRNA synthetase family.</text>
</comment>
<dbReference type="Gene3D" id="3.30.54.20">
    <property type="match status" value="1"/>
</dbReference>
<reference evidence="16" key="1">
    <citation type="journal article" date="2021" name="PeerJ">
        <title>Extensive microbial diversity within the chicken gut microbiome revealed by metagenomics and culture.</title>
        <authorList>
            <person name="Gilroy R."/>
            <person name="Ravi A."/>
            <person name="Getino M."/>
            <person name="Pursley I."/>
            <person name="Horton D.L."/>
            <person name="Alikhan N.F."/>
            <person name="Baker D."/>
            <person name="Gharbi K."/>
            <person name="Hall N."/>
            <person name="Watson M."/>
            <person name="Adriaenssens E.M."/>
            <person name="Foster-Nyarko E."/>
            <person name="Jarju S."/>
            <person name="Secka A."/>
            <person name="Antonio M."/>
            <person name="Oren A."/>
            <person name="Chaudhuri R.R."/>
            <person name="La Ragione R."/>
            <person name="Hildebrand F."/>
            <person name="Pallen M.J."/>
        </authorList>
    </citation>
    <scope>NUCLEOTIDE SEQUENCE</scope>
    <source>
        <strain evidence="16">CHK160-9182</strain>
    </source>
</reference>
<comment type="subunit">
    <text evidence="13">Homodimer.</text>
</comment>
<keyword evidence="8 13" id="KW-0067">ATP-binding</keyword>
<dbReference type="CDD" id="cd00771">
    <property type="entry name" value="ThrRS_core"/>
    <property type="match status" value="1"/>
</dbReference>
<feature type="domain" description="Aminoacyl-transfer RNA synthetases class-II family profile" evidence="14">
    <location>
        <begin position="238"/>
        <end position="541"/>
    </location>
</feature>
<evidence type="ECO:0000256" key="2">
    <source>
        <dbReference type="ARBA" id="ARBA00022490"/>
    </source>
</evidence>
<feature type="binding site" evidence="13">
    <location>
        <position position="392"/>
    </location>
    <ligand>
        <name>Zn(2+)</name>
        <dbReference type="ChEBI" id="CHEBI:29105"/>
        <note>catalytic</note>
    </ligand>
</feature>
<dbReference type="PROSITE" id="PS51880">
    <property type="entry name" value="TGS"/>
    <property type="match status" value="1"/>
</dbReference>
<dbReference type="PRINTS" id="PR01047">
    <property type="entry name" value="TRNASYNTHTHR"/>
</dbReference>
<comment type="cofactor">
    <cofactor evidence="13">
        <name>Zn(2+)</name>
        <dbReference type="ChEBI" id="CHEBI:29105"/>
    </cofactor>
    <text evidence="13">Binds 1 zinc ion per subunit.</text>
</comment>
<dbReference type="InterPro" id="IPR006195">
    <property type="entry name" value="aa-tRNA-synth_II"/>
</dbReference>
<dbReference type="InterPro" id="IPR012675">
    <property type="entry name" value="Beta-grasp_dom_sf"/>
</dbReference>
<evidence type="ECO:0000259" key="14">
    <source>
        <dbReference type="PROSITE" id="PS50862"/>
    </source>
</evidence>
<dbReference type="GO" id="GO:0000049">
    <property type="term" value="F:tRNA binding"/>
    <property type="evidence" value="ECO:0007669"/>
    <property type="project" value="UniProtKB-KW"/>
</dbReference>
<dbReference type="CDD" id="cd00860">
    <property type="entry name" value="ThrRS_anticodon"/>
    <property type="match status" value="1"/>
</dbReference>
<sequence>MPVITLPDGSKREYQGAVTGFDIVNDIGPGLAKAAVGIVVDGEDKDLTYTITTDVDFKVLTVKDEAGLDIARHTLAAQVLARAVKDLYPDAMLAIGPTIEHGFYYDVDFVEPIVPEALEAIDKRMREILKENLDVTREMWPRQEAIQYFLDKRELYKADIIDRAPADQTEISLYRQGNNGEDIFMDLCRGPHTPTTNKGKLAFSLTNIAGAYWRGDSDNKMLTRIYAVAFASEKELQEHLERVKEAEKRDHRRIGKAQNLFHLQEEAPGMVFWHPKGWTIWQTVEQYMRKRQKEEGYLEIRTPLVMDRTLWERSGHWENYKENMFTTSSENRDYAVKPMNCPCHIEVFNHGLHSYRDLPMRLAEFGSCHRNEPSGALHGLMRVRGFVQDDAHIFCRDDQVVSEVARFHKFAMSVYDHFGFTDISVKLSLRPEQRAGEDYIWDMAESGLRSALGAAGITWEELPGEGAFYGPKVEYHIKDAIGRSWQVGTIQLDFVLPERLGAEFVDEDNTRKRPVMLHRAILGSFERFIGILIEHHAGSMPLWLAPEQVSILTITGNQTEYAEKVAKALKKLNIRTKIDVRNEKIGYKIREATISRVPYILVLGNREMEMGLVAVRTREGQDLSAMTLEEFVALIQKDL</sequence>
<dbReference type="FunFam" id="3.30.930.10:FF:000002">
    <property type="entry name" value="Threonine--tRNA ligase"/>
    <property type="match status" value="1"/>
</dbReference>
<feature type="region of interest" description="Catalytic" evidence="13">
    <location>
        <begin position="250"/>
        <end position="541"/>
    </location>
</feature>
<evidence type="ECO:0000313" key="17">
    <source>
        <dbReference type="Proteomes" id="UP000823934"/>
    </source>
</evidence>
<dbReference type="EMBL" id="DXHP01000169">
    <property type="protein sequence ID" value="HIW07155.1"/>
    <property type="molecule type" value="Genomic_DNA"/>
</dbReference>
<dbReference type="HAMAP" id="MF_00184">
    <property type="entry name" value="Thr_tRNA_synth"/>
    <property type="match status" value="1"/>
</dbReference>
<feature type="binding site" evidence="13">
    <location>
        <position position="341"/>
    </location>
    <ligand>
        <name>Zn(2+)</name>
        <dbReference type="ChEBI" id="CHEBI:29105"/>
        <note>catalytic</note>
    </ligand>
</feature>
<evidence type="ECO:0000256" key="11">
    <source>
        <dbReference type="ARBA" id="ARBA00023146"/>
    </source>
</evidence>
<dbReference type="NCBIfam" id="TIGR00418">
    <property type="entry name" value="thrS"/>
    <property type="match status" value="1"/>
</dbReference>
<comment type="catalytic activity">
    <reaction evidence="12 13">
        <text>tRNA(Thr) + L-threonine + ATP = L-threonyl-tRNA(Thr) + AMP + diphosphate + H(+)</text>
        <dbReference type="Rhea" id="RHEA:24624"/>
        <dbReference type="Rhea" id="RHEA-COMP:9670"/>
        <dbReference type="Rhea" id="RHEA-COMP:9704"/>
        <dbReference type="ChEBI" id="CHEBI:15378"/>
        <dbReference type="ChEBI" id="CHEBI:30616"/>
        <dbReference type="ChEBI" id="CHEBI:33019"/>
        <dbReference type="ChEBI" id="CHEBI:57926"/>
        <dbReference type="ChEBI" id="CHEBI:78442"/>
        <dbReference type="ChEBI" id="CHEBI:78534"/>
        <dbReference type="ChEBI" id="CHEBI:456215"/>
        <dbReference type="EC" id="6.1.1.3"/>
    </reaction>
</comment>
<evidence type="ECO:0000259" key="15">
    <source>
        <dbReference type="PROSITE" id="PS51880"/>
    </source>
</evidence>
<dbReference type="EC" id="6.1.1.3" evidence="13"/>
<dbReference type="GO" id="GO:0046872">
    <property type="term" value="F:metal ion binding"/>
    <property type="evidence" value="ECO:0007669"/>
    <property type="project" value="UniProtKB-KW"/>
</dbReference>
<evidence type="ECO:0000256" key="12">
    <source>
        <dbReference type="ARBA" id="ARBA00049515"/>
    </source>
</evidence>
<evidence type="ECO:0000256" key="1">
    <source>
        <dbReference type="ARBA" id="ARBA00008226"/>
    </source>
</evidence>
<dbReference type="SUPFAM" id="SSF81271">
    <property type="entry name" value="TGS-like"/>
    <property type="match status" value="1"/>
</dbReference>
<dbReference type="InterPro" id="IPR004095">
    <property type="entry name" value="TGS"/>
</dbReference>
<dbReference type="Proteomes" id="UP000823934">
    <property type="component" value="Unassembled WGS sequence"/>
</dbReference>
<evidence type="ECO:0000256" key="9">
    <source>
        <dbReference type="ARBA" id="ARBA00022884"/>
    </source>
</evidence>
<dbReference type="SMART" id="SM00863">
    <property type="entry name" value="tRNA_SAD"/>
    <property type="match status" value="1"/>
</dbReference>
<feature type="binding site" evidence="13">
    <location>
        <position position="518"/>
    </location>
    <ligand>
        <name>Zn(2+)</name>
        <dbReference type="ChEBI" id="CHEBI:29105"/>
        <note>catalytic</note>
    </ligand>
</feature>
<name>A0A9D1Q7R4_9GAMM</name>
<comment type="subcellular location">
    <subcellularLocation>
        <location evidence="13">Cytoplasm</location>
    </subcellularLocation>
</comment>
<proteinExistence type="inferred from homology"/>
<dbReference type="Gene3D" id="3.30.930.10">
    <property type="entry name" value="Bira Bifunctional Protein, Domain 2"/>
    <property type="match status" value="1"/>
</dbReference>
<keyword evidence="7 13" id="KW-0862">Zinc</keyword>
<dbReference type="InterPro" id="IPR012947">
    <property type="entry name" value="tRNA_SAD"/>
</dbReference>
<accession>A0A9D1Q7R4</accession>
<keyword evidence="3 13" id="KW-0820">tRNA-binding</keyword>
<dbReference type="PROSITE" id="PS50862">
    <property type="entry name" value="AA_TRNA_LIGASE_II"/>
    <property type="match status" value="1"/>
</dbReference>
<evidence type="ECO:0000256" key="3">
    <source>
        <dbReference type="ARBA" id="ARBA00022555"/>
    </source>
</evidence>
<evidence type="ECO:0000256" key="4">
    <source>
        <dbReference type="ARBA" id="ARBA00022598"/>
    </source>
</evidence>
<dbReference type="InterPro" id="IPR033728">
    <property type="entry name" value="ThrRS_core"/>
</dbReference>
<dbReference type="AlphaFoldDB" id="A0A9D1Q7R4"/>
<keyword evidence="2 13" id="KW-0963">Cytoplasm</keyword>
<evidence type="ECO:0000256" key="7">
    <source>
        <dbReference type="ARBA" id="ARBA00022833"/>
    </source>
</evidence>
<dbReference type="InterPro" id="IPR018163">
    <property type="entry name" value="Thr/Ala-tRNA-synth_IIc_edit"/>
</dbReference>
<dbReference type="InterPro" id="IPR002320">
    <property type="entry name" value="Thr-tRNA-ligase_IIa"/>
</dbReference>
<dbReference type="CDD" id="cd01667">
    <property type="entry name" value="TGS_ThrRS"/>
    <property type="match status" value="1"/>
</dbReference>
<dbReference type="SUPFAM" id="SSF55186">
    <property type="entry name" value="ThrRS/AlaRS common domain"/>
    <property type="match status" value="1"/>
</dbReference>